<feature type="domain" description="Bifunctional inhibitor/plant lipid transfer protein/seed storage helical" evidence="4">
    <location>
        <begin position="61"/>
        <end position="142"/>
    </location>
</feature>
<gene>
    <name evidence="5" type="ORF">PIB30_066506</name>
</gene>
<dbReference type="CDD" id="cd01958">
    <property type="entry name" value="HPS_like"/>
    <property type="match status" value="1"/>
</dbReference>
<feature type="region of interest" description="Disordered" evidence="2">
    <location>
        <begin position="31"/>
        <end position="61"/>
    </location>
</feature>
<evidence type="ECO:0000256" key="3">
    <source>
        <dbReference type="SAM" id="SignalP"/>
    </source>
</evidence>
<feature type="chain" id="PRO_5046630458" description="Bifunctional inhibitor/plant lipid transfer protein/seed storage helical domain-containing protein" evidence="3">
    <location>
        <begin position="23"/>
        <end position="143"/>
    </location>
</feature>
<name>A0ABU6VNB6_9FABA</name>
<reference evidence="5 6" key="1">
    <citation type="journal article" date="2023" name="Plants (Basel)">
        <title>Bridging the Gap: Combining Genomics and Transcriptomics Approaches to Understand Stylosanthes scabra, an Orphan Legume from the Brazilian Caatinga.</title>
        <authorList>
            <person name="Ferreira-Neto J.R.C."/>
            <person name="da Silva M.D."/>
            <person name="Binneck E."/>
            <person name="de Melo N.F."/>
            <person name="da Silva R.H."/>
            <person name="de Melo A.L.T.M."/>
            <person name="Pandolfi V."/>
            <person name="Bustamante F.O."/>
            <person name="Brasileiro-Vidal A.C."/>
            <person name="Benko-Iseppon A.M."/>
        </authorList>
    </citation>
    <scope>NUCLEOTIDE SEQUENCE [LARGE SCALE GENOMIC DNA]</scope>
    <source>
        <tissue evidence="5">Leaves</tissue>
    </source>
</reference>
<dbReference type="InterPro" id="IPR027923">
    <property type="entry name" value="Hydrophob_seed_dom"/>
</dbReference>
<evidence type="ECO:0000313" key="6">
    <source>
        <dbReference type="Proteomes" id="UP001341840"/>
    </source>
</evidence>
<dbReference type="InterPro" id="IPR036312">
    <property type="entry name" value="Bifun_inhib/LTP/seed_sf"/>
</dbReference>
<dbReference type="PANTHER" id="PTHR31731">
    <property type="match status" value="1"/>
</dbReference>
<dbReference type="InterPro" id="IPR016140">
    <property type="entry name" value="Bifunc_inhib/LTP/seed_store"/>
</dbReference>
<evidence type="ECO:0000256" key="1">
    <source>
        <dbReference type="ARBA" id="ARBA00008965"/>
    </source>
</evidence>
<comment type="caution">
    <text evidence="5">The sequence shown here is derived from an EMBL/GenBank/DDBJ whole genome shotgun (WGS) entry which is preliminary data.</text>
</comment>
<evidence type="ECO:0000313" key="5">
    <source>
        <dbReference type="EMBL" id="MED6174178.1"/>
    </source>
</evidence>
<keyword evidence="3" id="KW-0732">Signal</keyword>
<protein>
    <recommendedName>
        <fullName evidence="4">Bifunctional inhibitor/plant lipid transfer protein/seed storage helical domain-containing protein</fullName>
    </recommendedName>
</protein>
<comment type="similarity">
    <text evidence="1">Belongs to the plant LTP family. PEARLI1 subfamily.</text>
</comment>
<dbReference type="Proteomes" id="UP001341840">
    <property type="component" value="Unassembled WGS sequence"/>
</dbReference>
<dbReference type="EMBL" id="JASCZI010151714">
    <property type="protein sequence ID" value="MED6174178.1"/>
    <property type="molecule type" value="Genomic_DNA"/>
</dbReference>
<sequence length="143" mass="15085">MASKSALLLIAFNLLFFTLVTANYVPCPPTPTKNHHHKPPHPAVPSIPKPPSPKTHSQPKCPRDTLTFGVCADVLGLVNVELGNPAKTPCCSLINGLVDLEAALCLCTALKANLLGINLNIPISLSLILNYCGKGVPNGFVCP</sequence>
<dbReference type="SUPFAM" id="SSF47699">
    <property type="entry name" value="Bifunctional inhibitor/lipid-transfer protein/seed storage 2S albumin"/>
    <property type="match status" value="1"/>
</dbReference>
<proteinExistence type="inferred from homology"/>
<accession>A0ABU6VNB6</accession>
<evidence type="ECO:0000259" key="4">
    <source>
        <dbReference type="SMART" id="SM00499"/>
    </source>
</evidence>
<feature type="signal peptide" evidence="3">
    <location>
        <begin position="1"/>
        <end position="22"/>
    </location>
</feature>
<keyword evidence="6" id="KW-1185">Reference proteome</keyword>
<dbReference type="InterPro" id="IPR051636">
    <property type="entry name" value="Plant_LTP/defense-related"/>
</dbReference>
<organism evidence="5 6">
    <name type="scientific">Stylosanthes scabra</name>
    <dbReference type="NCBI Taxonomy" id="79078"/>
    <lineage>
        <taxon>Eukaryota</taxon>
        <taxon>Viridiplantae</taxon>
        <taxon>Streptophyta</taxon>
        <taxon>Embryophyta</taxon>
        <taxon>Tracheophyta</taxon>
        <taxon>Spermatophyta</taxon>
        <taxon>Magnoliopsida</taxon>
        <taxon>eudicotyledons</taxon>
        <taxon>Gunneridae</taxon>
        <taxon>Pentapetalae</taxon>
        <taxon>rosids</taxon>
        <taxon>fabids</taxon>
        <taxon>Fabales</taxon>
        <taxon>Fabaceae</taxon>
        <taxon>Papilionoideae</taxon>
        <taxon>50 kb inversion clade</taxon>
        <taxon>dalbergioids sensu lato</taxon>
        <taxon>Dalbergieae</taxon>
        <taxon>Pterocarpus clade</taxon>
        <taxon>Stylosanthes</taxon>
    </lineage>
</organism>
<dbReference type="Pfam" id="PF14547">
    <property type="entry name" value="Hydrophob_seed"/>
    <property type="match status" value="1"/>
</dbReference>
<feature type="compositionally biased region" description="Pro residues" evidence="2">
    <location>
        <begin position="41"/>
        <end position="53"/>
    </location>
</feature>
<dbReference type="Gene3D" id="1.10.110.10">
    <property type="entry name" value="Plant lipid-transfer and hydrophobic proteins"/>
    <property type="match status" value="1"/>
</dbReference>
<dbReference type="SMART" id="SM00499">
    <property type="entry name" value="AAI"/>
    <property type="match status" value="1"/>
</dbReference>
<evidence type="ECO:0000256" key="2">
    <source>
        <dbReference type="SAM" id="MobiDB-lite"/>
    </source>
</evidence>